<evidence type="ECO:0000313" key="3">
    <source>
        <dbReference type="Proteomes" id="UP001331515"/>
    </source>
</evidence>
<feature type="compositionally biased region" description="Polar residues" evidence="1">
    <location>
        <begin position="57"/>
        <end position="66"/>
    </location>
</feature>
<accession>A0AAN8DWC0</accession>
<sequence>MASGPPPLSTFTQPTPASPSHSSTSASAFTRKRSAPVLATQPASKKHSLPKLPSSAFYQLSAASDTSVKRRKRGRERQKKNSGGTTERRMTKHQSPCISRQPESQAQRSTPL</sequence>
<evidence type="ECO:0000313" key="2">
    <source>
        <dbReference type="EMBL" id="KAK5929912.1"/>
    </source>
</evidence>
<name>A0AAN8DWC0_CHAGU</name>
<reference evidence="2 3" key="1">
    <citation type="journal article" date="2023" name="Mol. Biol. Evol.">
        <title>Genomics of Secondarily Temperate Adaptation in the Only Non-Antarctic Icefish.</title>
        <authorList>
            <person name="Rivera-Colon A.G."/>
            <person name="Rayamajhi N."/>
            <person name="Minhas B.F."/>
            <person name="Madrigal G."/>
            <person name="Bilyk K.T."/>
            <person name="Yoon V."/>
            <person name="Hune M."/>
            <person name="Gregory S."/>
            <person name="Cheng C.H.C."/>
            <person name="Catchen J.M."/>
        </authorList>
    </citation>
    <scope>NUCLEOTIDE SEQUENCE [LARGE SCALE GENOMIC DNA]</scope>
    <source>
        <tissue evidence="2">White muscle</tissue>
    </source>
</reference>
<feature type="compositionally biased region" description="Low complexity" evidence="1">
    <location>
        <begin position="12"/>
        <end position="28"/>
    </location>
</feature>
<feature type="compositionally biased region" description="Basic residues" evidence="1">
    <location>
        <begin position="69"/>
        <end position="80"/>
    </location>
</feature>
<dbReference type="AlphaFoldDB" id="A0AAN8DWC0"/>
<evidence type="ECO:0000256" key="1">
    <source>
        <dbReference type="SAM" id="MobiDB-lite"/>
    </source>
</evidence>
<dbReference type="EMBL" id="JAURVH010001517">
    <property type="protein sequence ID" value="KAK5929912.1"/>
    <property type="molecule type" value="Genomic_DNA"/>
</dbReference>
<keyword evidence="3" id="KW-1185">Reference proteome</keyword>
<feature type="region of interest" description="Disordered" evidence="1">
    <location>
        <begin position="1"/>
        <end position="112"/>
    </location>
</feature>
<comment type="caution">
    <text evidence="2">The sequence shown here is derived from an EMBL/GenBank/DDBJ whole genome shotgun (WGS) entry which is preliminary data.</text>
</comment>
<protein>
    <submittedName>
        <fullName evidence="2">Uncharacterized protein</fullName>
    </submittedName>
</protein>
<dbReference type="Proteomes" id="UP001331515">
    <property type="component" value="Unassembled WGS sequence"/>
</dbReference>
<proteinExistence type="predicted"/>
<feature type="compositionally biased region" description="Polar residues" evidence="1">
    <location>
        <begin position="93"/>
        <end position="112"/>
    </location>
</feature>
<gene>
    <name evidence="2" type="ORF">CgunFtcFv8_011103</name>
</gene>
<organism evidence="2 3">
    <name type="scientific">Champsocephalus gunnari</name>
    <name type="common">Mackerel icefish</name>
    <dbReference type="NCBI Taxonomy" id="52237"/>
    <lineage>
        <taxon>Eukaryota</taxon>
        <taxon>Metazoa</taxon>
        <taxon>Chordata</taxon>
        <taxon>Craniata</taxon>
        <taxon>Vertebrata</taxon>
        <taxon>Euteleostomi</taxon>
        <taxon>Actinopterygii</taxon>
        <taxon>Neopterygii</taxon>
        <taxon>Teleostei</taxon>
        <taxon>Neoteleostei</taxon>
        <taxon>Acanthomorphata</taxon>
        <taxon>Eupercaria</taxon>
        <taxon>Perciformes</taxon>
        <taxon>Notothenioidei</taxon>
        <taxon>Channichthyidae</taxon>
        <taxon>Champsocephalus</taxon>
    </lineage>
</organism>